<feature type="compositionally biased region" description="Polar residues" evidence="8">
    <location>
        <begin position="73"/>
        <end position="83"/>
    </location>
</feature>
<organism evidence="10">
    <name type="scientific">Sesamum angustifolium</name>
    <dbReference type="NCBI Taxonomy" id="2727405"/>
    <lineage>
        <taxon>Eukaryota</taxon>
        <taxon>Viridiplantae</taxon>
        <taxon>Streptophyta</taxon>
        <taxon>Embryophyta</taxon>
        <taxon>Tracheophyta</taxon>
        <taxon>Spermatophyta</taxon>
        <taxon>Magnoliopsida</taxon>
        <taxon>eudicotyledons</taxon>
        <taxon>Gunneridae</taxon>
        <taxon>Pentapetalae</taxon>
        <taxon>asterids</taxon>
        <taxon>lamiids</taxon>
        <taxon>Lamiales</taxon>
        <taxon>Pedaliaceae</taxon>
        <taxon>Sesamum</taxon>
    </lineage>
</organism>
<feature type="compositionally biased region" description="Low complexity" evidence="8">
    <location>
        <begin position="256"/>
        <end position="265"/>
    </location>
</feature>
<dbReference type="GO" id="GO:0003700">
    <property type="term" value="F:DNA-binding transcription factor activity"/>
    <property type="evidence" value="ECO:0007669"/>
    <property type="project" value="InterPro"/>
</dbReference>
<proteinExistence type="inferred from homology"/>
<reference evidence="10" key="2">
    <citation type="journal article" date="2024" name="Plant">
        <title>Genomic evolution and insights into agronomic trait innovations of Sesamum species.</title>
        <authorList>
            <person name="Miao H."/>
            <person name="Wang L."/>
            <person name="Qu L."/>
            <person name="Liu H."/>
            <person name="Sun Y."/>
            <person name="Le M."/>
            <person name="Wang Q."/>
            <person name="Wei S."/>
            <person name="Zheng Y."/>
            <person name="Lin W."/>
            <person name="Duan Y."/>
            <person name="Cao H."/>
            <person name="Xiong S."/>
            <person name="Wang X."/>
            <person name="Wei L."/>
            <person name="Li C."/>
            <person name="Ma Q."/>
            <person name="Ju M."/>
            <person name="Zhao R."/>
            <person name="Li G."/>
            <person name="Mu C."/>
            <person name="Tian Q."/>
            <person name="Mei H."/>
            <person name="Zhang T."/>
            <person name="Gao T."/>
            <person name="Zhang H."/>
        </authorList>
    </citation>
    <scope>NUCLEOTIDE SEQUENCE</scope>
    <source>
        <strain evidence="10">G01</strain>
    </source>
</reference>
<dbReference type="InterPro" id="IPR045277">
    <property type="entry name" value="DRE1A-I"/>
</dbReference>
<dbReference type="PROSITE" id="PS51032">
    <property type="entry name" value="AP2_ERF"/>
    <property type="match status" value="1"/>
</dbReference>
<gene>
    <name evidence="10" type="ORF">Sangu_1677800</name>
</gene>
<keyword evidence="6" id="KW-0539">Nucleus</keyword>
<dbReference type="PRINTS" id="PR00806">
    <property type="entry name" value="VINCULIN"/>
</dbReference>
<feature type="compositionally biased region" description="Polar residues" evidence="8">
    <location>
        <begin position="216"/>
        <end position="225"/>
    </location>
</feature>
<dbReference type="InterPro" id="IPR016177">
    <property type="entry name" value="DNA-bd_dom_sf"/>
</dbReference>
<name>A0AAW2MKC1_9LAMI</name>
<dbReference type="GO" id="GO:0005634">
    <property type="term" value="C:nucleus"/>
    <property type="evidence" value="ECO:0007669"/>
    <property type="project" value="UniProtKB-SubCell"/>
</dbReference>
<feature type="region of interest" description="Disordered" evidence="8">
    <location>
        <begin position="255"/>
        <end position="281"/>
    </location>
</feature>
<evidence type="ECO:0000313" key="10">
    <source>
        <dbReference type="EMBL" id="KAL0331323.1"/>
    </source>
</evidence>
<dbReference type="AlphaFoldDB" id="A0AAW2MKC1"/>
<comment type="similarity">
    <text evidence="7">Belongs to the AP2/ERF transcription factor family. ERF subfamily.</text>
</comment>
<dbReference type="Pfam" id="PF00847">
    <property type="entry name" value="AP2"/>
    <property type="match status" value="1"/>
</dbReference>
<comment type="caution">
    <text evidence="10">The sequence shown here is derived from an EMBL/GenBank/DDBJ whole genome shotgun (WGS) entry which is preliminary data.</text>
</comment>
<dbReference type="CDD" id="cd00018">
    <property type="entry name" value="AP2"/>
    <property type="match status" value="1"/>
</dbReference>
<dbReference type="SMART" id="SM00380">
    <property type="entry name" value="AP2"/>
    <property type="match status" value="1"/>
</dbReference>
<evidence type="ECO:0000259" key="9">
    <source>
        <dbReference type="PROSITE" id="PS51032"/>
    </source>
</evidence>
<evidence type="ECO:0000256" key="6">
    <source>
        <dbReference type="ARBA" id="ARBA00023242"/>
    </source>
</evidence>
<keyword evidence="4" id="KW-0010">Activator</keyword>
<dbReference type="InterPro" id="IPR001471">
    <property type="entry name" value="AP2/ERF_dom"/>
</dbReference>
<keyword evidence="2" id="KW-0805">Transcription regulation</keyword>
<evidence type="ECO:0000256" key="3">
    <source>
        <dbReference type="ARBA" id="ARBA00023125"/>
    </source>
</evidence>
<dbReference type="Gene3D" id="3.30.730.10">
    <property type="entry name" value="AP2/ERF domain"/>
    <property type="match status" value="1"/>
</dbReference>
<dbReference type="PANTHER" id="PTHR31839:SF85">
    <property type="entry name" value="AP2_ERF DOMAIN-CONTAINING PROTEIN"/>
    <property type="match status" value="1"/>
</dbReference>
<feature type="compositionally biased region" description="Pro residues" evidence="8">
    <location>
        <begin position="49"/>
        <end position="72"/>
    </location>
</feature>
<evidence type="ECO:0000256" key="8">
    <source>
        <dbReference type="SAM" id="MobiDB-lite"/>
    </source>
</evidence>
<reference evidence="10" key="1">
    <citation type="submission" date="2020-06" db="EMBL/GenBank/DDBJ databases">
        <authorList>
            <person name="Li T."/>
            <person name="Hu X."/>
            <person name="Zhang T."/>
            <person name="Song X."/>
            <person name="Zhang H."/>
            <person name="Dai N."/>
            <person name="Sheng W."/>
            <person name="Hou X."/>
            <person name="Wei L."/>
        </authorList>
    </citation>
    <scope>NUCLEOTIDE SEQUENCE</scope>
    <source>
        <strain evidence="10">G01</strain>
        <tissue evidence="10">Leaf</tissue>
    </source>
</reference>
<keyword evidence="5" id="KW-0804">Transcription</keyword>
<feature type="region of interest" description="Disordered" evidence="8">
    <location>
        <begin position="203"/>
        <end position="225"/>
    </location>
</feature>
<dbReference type="SUPFAM" id="SSF54171">
    <property type="entry name" value="DNA-binding domain"/>
    <property type="match status" value="1"/>
</dbReference>
<accession>A0AAW2MKC1</accession>
<dbReference type="PANTHER" id="PTHR31839">
    <property type="entry name" value="DEHYDRATION-RESPONSIVE ELEMENT-BINDING PROTEIN 1D"/>
    <property type="match status" value="1"/>
</dbReference>
<dbReference type="PRINTS" id="PR00367">
    <property type="entry name" value="ETHRSPELEMNT"/>
</dbReference>
<protein>
    <submittedName>
        <fullName evidence="10">Ethylene-responsive transcription factor</fullName>
    </submittedName>
</protein>
<dbReference type="InterPro" id="IPR036955">
    <property type="entry name" value="AP2/ERF_dom_sf"/>
</dbReference>
<feature type="region of interest" description="Disordered" evidence="8">
    <location>
        <begin position="45"/>
        <end position="129"/>
    </location>
</feature>
<sequence length="281" mass="29869">MPRATPVAHTVRRPVVGDGVALAFPGRRRRAVLRHKTLHTLTSSLLPLLLPPPPPPPPPPLPPPPAPPPPPSRDQSSHLQPTIRSEELPSPKKVKKSSTSSSGSPSRPAAGKHPLYRGIRSRSGKWVSEIREPKKTTRIWLGTYPSPEMAAAAYDVAALALKGGDALLNFPDRVGTYPVPASPSPTDIRRAAASAAALMKPESSSEAAAVGGQQGHGDQSVSSAETLTSGHEFIDEEALFHMPNLLMDMAEGMLVSPPRMASPPSDDSPDNSDAESLWSYF</sequence>
<evidence type="ECO:0000256" key="7">
    <source>
        <dbReference type="ARBA" id="ARBA00024343"/>
    </source>
</evidence>
<evidence type="ECO:0000256" key="1">
    <source>
        <dbReference type="ARBA" id="ARBA00004123"/>
    </source>
</evidence>
<evidence type="ECO:0000256" key="4">
    <source>
        <dbReference type="ARBA" id="ARBA00023159"/>
    </source>
</evidence>
<evidence type="ECO:0000256" key="5">
    <source>
        <dbReference type="ARBA" id="ARBA00023163"/>
    </source>
</evidence>
<comment type="subcellular location">
    <subcellularLocation>
        <location evidence="1">Nucleus</location>
    </subcellularLocation>
</comment>
<feature type="domain" description="AP2/ERF" evidence="9">
    <location>
        <begin position="115"/>
        <end position="171"/>
    </location>
</feature>
<keyword evidence="3" id="KW-0238">DNA-binding</keyword>
<dbReference type="GO" id="GO:0003677">
    <property type="term" value="F:DNA binding"/>
    <property type="evidence" value="ECO:0007669"/>
    <property type="project" value="UniProtKB-KW"/>
</dbReference>
<dbReference type="EMBL" id="JACGWK010000010">
    <property type="protein sequence ID" value="KAL0331323.1"/>
    <property type="molecule type" value="Genomic_DNA"/>
</dbReference>
<feature type="compositionally biased region" description="Low complexity" evidence="8">
    <location>
        <begin position="97"/>
        <end position="108"/>
    </location>
</feature>
<evidence type="ECO:0000256" key="2">
    <source>
        <dbReference type="ARBA" id="ARBA00023015"/>
    </source>
</evidence>